<dbReference type="InterPro" id="IPR011009">
    <property type="entry name" value="Kinase-like_dom_sf"/>
</dbReference>
<dbReference type="GO" id="GO:0005737">
    <property type="term" value="C:cytoplasm"/>
    <property type="evidence" value="ECO:0007669"/>
    <property type="project" value="TreeGrafter"/>
</dbReference>
<keyword evidence="6 9" id="KW-0067">ATP-binding</keyword>
<dbReference type="STRING" id="1137138.A0A067P3M4"/>
<keyword evidence="2" id="KW-0723">Serine/threonine-protein kinase</keyword>
<evidence type="ECO:0000256" key="7">
    <source>
        <dbReference type="ARBA" id="ARBA00047899"/>
    </source>
</evidence>
<dbReference type="PROSITE" id="PS00108">
    <property type="entry name" value="PROTEIN_KINASE_ST"/>
    <property type="match status" value="1"/>
</dbReference>
<sequence length="545" mass="60575">MAPKPPCAKYQYVVTTAGPKILPVDEPACKDEESPADYNAGGYLPVKVNDSFKQGRYRVVRKLGWGHFSTVWLVKDAESERHSALKVVKSAGRYAETARDEIKLLSRVESFSPDHPGRPHVVSFLDSFTHTTPEASHICIVFEPLGENLLALIERHKKKGVPRALVRVIAKQVLLGLQYLHDECDLVHTDIKPENILISIPDVESHIHHELSQSPLPTSRRVGVPLPTKFRHGVSIPQNQQRPRRQVQIFNSQPLASPVRSAGKSGNGSLSNGGSGVNSVSGSYVAQMQISRLGSSGKAGSAGVRQRINKHESESGLSSSWKDRLASSLGTSLSWRDRLPISLSSSPKSVSNISPNTNVTSLPPVHPVWIKIADLGNATPSQKHFTEDIQTRQYRAPEAILGRKDWGTRVDIWSVACVIFELLTAEYLFDPQGQGEMFTKDDDHMAQIIELMGDFSVDAKMGGKYSRELFDATAGALRYIRTLKPWPLKRVMMEKYLYTDADATGLCDFLEPMLAPDMKDRKDAKDMLDHPWMRACAEDEPVDQW</sequence>
<dbReference type="InterPro" id="IPR017441">
    <property type="entry name" value="Protein_kinase_ATP_BS"/>
</dbReference>
<comment type="catalytic activity">
    <reaction evidence="7">
        <text>L-threonyl-[protein] + ATP = O-phospho-L-threonyl-[protein] + ADP + H(+)</text>
        <dbReference type="Rhea" id="RHEA:46608"/>
        <dbReference type="Rhea" id="RHEA-COMP:11060"/>
        <dbReference type="Rhea" id="RHEA-COMP:11605"/>
        <dbReference type="ChEBI" id="CHEBI:15378"/>
        <dbReference type="ChEBI" id="CHEBI:30013"/>
        <dbReference type="ChEBI" id="CHEBI:30616"/>
        <dbReference type="ChEBI" id="CHEBI:61977"/>
        <dbReference type="ChEBI" id="CHEBI:456216"/>
        <dbReference type="EC" id="2.7.11.1"/>
    </reaction>
</comment>
<name>A0A067P3M4_PLEO1</name>
<dbReference type="PANTHER" id="PTHR47634:SF9">
    <property type="entry name" value="PROTEIN KINASE DOMAIN-CONTAINING PROTEIN-RELATED"/>
    <property type="match status" value="1"/>
</dbReference>
<dbReference type="InParanoid" id="A0A067P3M4"/>
<dbReference type="Proteomes" id="UP000027073">
    <property type="component" value="Unassembled WGS sequence"/>
</dbReference>
<dbReference type="InterPro" id="IPR008271">
    <property type="entry name" value="Ser/Thr_kinase_AS"/>
</dbReference>
<accession>A0A067P3M4</accession>
<dbReference type="EC" id="2.7.11.1" evidence="1"/>
<proteinExistence type="predicted"/>
<dbReference type="PROSITE" id="PS00107">
    <property type="entry name" value="PROTEIN_KINASE_ATP"/>
    <property type="match status" value="1"/>
</dbReference>
<dbReference type="FunFam" id="1.10.510.10:FF:000275">
    <property type="entry name" value="SRSF protein kinase 2 isoform X3"/>
    <property type="match status" value="1"/>
</dbReference>
<dbReference type="Gene3D" id="3.30.200.20">
    <property type="entry name" value="Phosphorylase Kinase, domain 1"/>
    <property type="match status" value="1"/>
</dbReference>
<dbReference type="AlphaFoldDB" id="A0A067P3M4"/>
<evidence type="ECO:0000256" key="10">
    <source>
        <dbReference type="SAM" id="MobiDB-lite"/>
    </source>
</evidence>
<evidence type="ECO:0000313" key="12">
    <source>
        <dbReference type="EMBL" id="KDQ30481.1"/>
    </source>
</evidence>
<dbReference type="InterPro" id="IPR051334">
    <property type="entry name" value="SRPK"/>
</dbReference>
<evidence type="ECO:0000256" key="1">
    <source>
        <dbReference type="ARBA" id="ARBA00012513"/>
    </source>
</evidence>
<feature type="region of interest" description="Disordered" evidence="10">
    <location>
        <begin position="295"/>
        <end position="321"/>
    </location>
</feature>
<dbReference type="SMART" id="SM00220">
    <property type="entry name" value="S_TKc"/>
    <property type="match status" value="1"/>
</dbReference>
<keyword evidence="3" id="KW-0808">Transferase</keyword>
<feature type="domain" description="Protein kinase" evidence="11">
    <location>
        <begin position="57"/>
        <end position="533"/>
    </location>
</feature>
<reference evidence="13" key="1">
    <citation type="journal article" date="2014" name="Proc. Natl. Acad. Sci. U.S.A.">
        <title>Extensive sampling of basidiomycete genomes demonstrates inadequacy of the white-rot/brown-rot paradigm for wood decay fungi.</title>
        <authorList>
            <person name="Riley R."/>
            <person name="Salamov A.A."/>
            <person name="Brown D.W."/>
            <person name="Nagy L.G."/>
            <person name="Floudas D."/>
            <person name="Held B.W."/>
            <person name="Levasseur A."/>
            <person name="Lombard V."/>
            <person name="Morin E."/>
            <person name="Otillar R."/>
            <person name="Lindquist E.A."/>
            <person name="Sun H."/>
            <person name="LaButti K.M."/>
            <person name="Schmutz J."/>
            <person name="Jabbour D."/>
            <person name="Luo H."/>
            <person name="Baker S.E."/>
            <person name="Pisabarro A.G."/>
            <person name="Walton J.D."/>
            <person name="Blanchette R.A."/>
            <person name="Henrissat B."/>
            <person name="Martin F."/>
            <person name="Cullen D."/>
            <person name="Hibbett D.S."/>
            <person name="Grigoriev I.V."/>
        </authorList>
    </citation>
    <scope>NUCLEOTIDE SEQUENCE [LARGE SCALE GENOMIC DNA]</scope>
    <source>
        <strain evidence="13">PC15</strain>
    </source>
</reference>
<dbReference type="InterPro" id="IPR000719">
    <property type="entry name" value="Prot_kinase_dom"/>
</dbReference>
<organism evidence="12 13">
    <name type="scientific">Pleurotus ostreatus (strain PC15)</name>
    <name type="common">Oyster mushroom</name>
    <dbReference type="NCBI Taxonomy" id="1137138"/>
    <lineage>
        <taxon>Eukaryota</taxon>
        <taxon>Fungi</taxon>
        <taxon>Dikarya</taxon>
        <taxon>Basidiomycota</taxon>
        <taxon>Agaricomycotina</taxon>
        <taxon>Agaricomycetes</taxon>
        <taxon>Agaricomycetidae</taxon>
        <taxon>Agaricales</taxon>
        <taxon>Pleurotineae</taxon>
        <taxon>Pleurotaceae</taxon>
        <taxon>Pleurotus</taxon>
    </lineage>
</organism>
<gene>
    <name evidence="12" type="ORF">PLEOSDRAFT_1062510</name>
</gene>
<evidence type="ECO:0000259" key="11">
    <source>
        <dbReference type="PROSITE" id="PS50011"/>
    </source>
</evidence>
<evidence type="ECO:0000256" key="6">
    <source>
        <dbReference type="ARBA" id="ARBA00022840"/>
    </source>
</evidence>
<dbReference type="GO" id="GO:0050684">
    <property type="term" value="P:regulation of mRNA processing"/>
    <property type="evidence" value="ECO:0007669"/>
    <property type="project" value="TreeGrafter"/>
</dbReference>
<feature type="region of interest" description="Disordered" evidence="10">
    <location>
        <begin position="252"/>
        <end position="278"/>
    </location>
</feature>
<evidence type="ECO:0000313" key="13">
    <source>
        <dbReference type="Proteomes" id="UP000027073"/>
    </source>
</evidence>
<dbReference type="Gene3D" id="1.10.510.10">
    <property type="entry name" value="Transferase(Phosphotransferase) domain 1"/>
    <property type="match status" value="1"/>
</dbReference>
<dbReference type="OrthoDB" id="2649at2759"/>
<feature type="binding site" evidence="9">
    <location>
        <position position="86"/>
    </location>
    <ligand>
        <name>ATP</name>
        <dbReference type="ChEBI" id="CHEBI:30616"/>
    </ligand>
</feature>
<evidence type="ECO:0000256" key="9">
    <source>
        <dbReference type="PROSITE-ProRule" id="PRU10141"/>
    </source>
</evidence>
<dbReference type="HOGENOM" id="CLU_000288_81_12_1"/>
<evidence type="ECO:0000256" key="2">
    <source>
        <dbReference type="ARBA" id="ARBA00022527"/>
    </source>
</evidence>
<keyword evidence="5" id="KW-0418">Kinase</keyword>
<dbReference type="EMBL" id="KL198006">
    <property type="protein sequence ID" value="KDQ30481.1"/>
    <property type="molecule type" value="Genomic_DNA"/>
</dbReference>
<evidence type="ECO:0000256" key="5">
    <source>
        <dbReference type="ARBA" id="ARBA00022777"/>
    </source>
</evidence>
<evidence type="ECO:0000256" key="4">
    <source>
        <dbReference type="ARBA" id="ARBA00022741"/>
    </source>
</evidence>
<evidence type="ECO:0000256" key="8">
    <source>
        <dbReference type="ARBA" id="ARBA00048679"/>
    </source>
</evidence>
<dbReference type="PROSITE" id="PS50011">
    <property type="entry name" value="PROTEIN_KINASE_DOM"/>
    <property type="match status" value="1"/>
</dbReference>
<protein>
    <recommendedName>
        <fullName evidence="1">non-specific serine/threonine protein kinase</fullName>
        <ecNumber evidence="1">2.7.11.1</ecNumber>
    </recommendedName>
</protein>
<dbReference type="Pfam" id="PF00069">
    <property type="entry name" value="Pkinase"/>
    <property type="match status" value="2"/>
</dbReference>
<dbReference type="GO" id="GO:0005524">
    <property type="term" value="F:ATP binding"/>
    <property type="evidence" value="ECO:0007669"/>
    <property type="project" value="UniProtKB-UniRule"/>
</dbReference>
<dbReference type="GO" id="GO:0004674">
    <property type="term" value="F:protein serine/threonine kinase activity"/>
    <property type="evidence" value="ECO:0007669"/>
    <property type="project" value="UniProtKB-KW"/>
</dbReference>
<comment type="catalytic activity">
    <reaction evidence="8">
        <text>L-seryl-[protein] + ATP = O-phospho-L-seryl-[protein] + ADP + H(+)</text>
        <dbReference type="Rhea" id="RHEA:17989"/>
        <dbReference type="Rhea" id="RHEA-COMP:9863"/>
        <dbReference type="Rhea" id="RHEA-COMP:11604"/>
        <dbReference type="ChEBI" id="CHEBI:15378"/>
        <dbReference type="ChEBI" id="CHEBI:29999"/>
        <dbReference type="ChEBI" id="CHEBI:30616"/>
        <dbReference type="ChEBI" id="CHEBI:83421"/>
        <dbReference type="ChEBI" id="CHEBI:456216"/>
        <dbReference type="EC" id="2.7.11.1"/>
    </reaction>
</comment>
<dbReference type="PANTHER" id="PTHR47634">
    <property type="entry name" value="PROTEIN KINASE DOMAIN-CONTAINING PROTEIN-RELATED"/>
    <property type="match status" value="1"/>
</dbReference>
<evidence type="ECO:0000256" key="3">
    <source>
        <dbReference type="ARBA" id="ARBA00022679"/>
    </source>
</evidence>
<dbReference type="GO" id="GO:0005634">
    <property type="term" value="C:nucleus"/>
    <property type="evidence" value="ECO:0007669"/>
    <property type="project" value="TreeGrafter"/>
</dbReference>
<dbReference type="SUPFAM" id="SSF56112">
    <property type="entry name" value="Protein kinase-like (PK-like)"/>
    <property type="match status" value="1"/>
</dbReference>
<keyword evidence="4 9" id="KW-0547">Nucleotide-binding</keyword>
<dbReference type="GO" id="GO:0000245">
    <property type="term" value="P:spliceosomal complex assembly"/>
    <property type="evidence" value="ECO:0007669"/>
    <property type="project" value="TreeGrafter"/>
</dbReference>